<dbReference type="InterPro" id="IPR002831">
    <property type="entry name" value="Tscrpt_reg_TrmB_N"/>
</dbReference>
<gene>
    <name evidence="3" type="ORF">ATK74_0289</name>
</gene>
<proteinExistence type="predicted"/>
<sequence>MATSEVTAALQTLGLTEWESRAYLALLEEAPATGYAIAKRAGIARAKIYEVLASLTARNIVQVSRGEPQKYGPLPPRELISRLRAQFNDNLDAAEDALTVYANAAESGGEIWDLQGRSAIIERANQLISVAKSRILAEIWAQDVPALHEQLIAAIARGVTVIVIGYGELELPGAVIHRHPGTDVVTSGLGGRWLVISVDDREIVAGNVSAGAHSRAAWTSHPGLVVPVTELVRHDLYKIEMLDRHADVLEASFGPGLQRLRDKYAPLAGQ</sequence>
<name>A0A2A9CQF3_9ACTN</name>
<dbReference type="CDD" id="cd09124">
    <property type="entry name" value="PLDc_like_TrmB_middle"/>
    <property type="match status" value="1"/>
</dbReference>
<dbReference type="AlphaFoldDB" id="A0A2A9CQF3"/>
<dbReference type="OrthoDB" id="1493540at2"/>
<evidence type="ECO:0000259" key="2">
    <source>
        <dbReference type="Pfam" id="PF11495"/>
    </source>
</evidence>
<dbReference type="InterPro" id="IPR051797">
    <property type="entry name" value="TrmB-like"/>
</dbReference>
<dbReference type="RefSeq" id="WP_098459372.1">
    <property type="nucleotide sequence ID" value="NZ_PDJC01000001.1"/>
</dbReference>
<dbReference type="Pfam" id="PF01978">
    <property type="entry name" value="TrmB"/>
    <property type="match status" value="1"/>
</dbReference>
<dbReference type="InterPro" id="IPR036388">
    <property type="entry name" value="WH-like_DNA-bd_sf"/>
</dbReference>
<feature type="domain" description="Transcription regulator TrmB C-terminal" evidence="2">
    <location>
        <begin position="111"/>
        <end position="200"/>
    </location>
</feature>
<protein>
    <submittedName>
        <fullName evidence="3">Sugar-specific transcriptional regulator TrmB</fullName>
    </submittedName>
</protein>
<evidence type="ECO:0000313" key="4">
    <source>
        <dbReference type="Proteomes" id="UP000226079"/>
    </source>
</evidence>
<dbReference type="SUPFAM" id="SSF46785">
    <property type="entry name" value="Winged helix' DNA-binding domain"/>
    <property type="match status" value="1"/>
</dbReference>
<dbReference type="InterPro" id="IPR036390">
    <property type="entry name" value="WH_DNA-bd_sf"/>
</dbReference>
<dbReference type="Proteomes" id="UP000226079">
    <property type="component" value="Unassembled WGS sequence"/>
</dbReference>
<comment type="caution">
    <text evidence="3">The sequence shown here is derived from an EMBL/GenBank/DDBJ whole genome shotgun (WGS) entry which is preliminary data.</text>
</comment>
<dbReference type="PANTHER" id="PTHR34293">
    <property type="entry name" value="HTH-TYPE TRANSCRIPTIONAL REGULATOR TRMBL2"/>
    <property type="match status" value="1"/>
</dbReference>
<dbReference type="EMBL" id="PDJC01000001">
    <property type="protein sequence ID" value="PFG15769.1"/>
    <property type="molecule type" value="Genomic_DNA"/>
</dbReference>
<dbReference type="Gene3D" id="1.10.10.10">
    <property type="entry name" value="Winged helix-like DNA-binding domain superfamily/Winged helix DNA-binding domain"/>
    <property type="match status" value="1"/>
</dbReference>
<evidence type="ECO:0000259" key="1">
    <source>
        <dbReference type="Pfam" id="PF01978"/>
    </source>
</evidence>
<dbReference type="Pfam" id="PF11495">
    <property type="entry name" value="Regulator_TrmB"/>
    <property type="match status" value="1"/>
</dbReference>
<reference evidence="3 4" key="1">
    <citation type="submission" date="2017-10" db="EMBL/GenBank/DDBJ databases">
        <title>Sequencing the genomes of 1000 actinobacteria strains.</title>
        <authorList>
            <person name="Klenk H.-P."/>
        </authorList>
    </citation>
    <scope>NUCLEOTIDE SEQUENCE [LARGE SCALE GENOMIC DNA]</scope>
    <source>
        <strain evidence="3 4">DSM 15597</strain>
    </source>
</reference>
<dbReference type="InterPro" id="IPR021586">
    <property type="entry name" value="Tscrpt_reg_TrmB_C"/>
</dbReference>
<feature type="domain" description="Transcription regulator TrmB N-terminal" evidence="1">
    <location>
        <begin position="10"/>
        <end position="76"/>
    </location>
</feature>
<organism evidence="3 4">
    <name type="scientific">Propionicimonas paludicola</name>
    <dbReference type="NCBI Taxonomy" id="185243"/>
    <lineage>
        <taxon>Bacteria</taxon>
        <taxon>Bacillati</taxon>
        <taxon>Actinomycetota</taxon>
        <taxon>Actinomycetes</taxon>
        <taxon>Propionibacteriales</taxon>
        <taxon>Nocardioidaceae</taxon>
        <taxon>Propionicimonas</taxon>
    </lineage>
</organism>
<dbReference type="PANTHER" id="PTHR34293:SF1">
    <property type="entry name" value="HTH-TYPE TRANSCRIPTIONAL REGULATOR TRMBL2"/>
    <property type="match status" value="1"/>
</dbReference>
<evidence type="ECO:0000313" key="3">
    <source>
        <dbReference type="EMBL" id="PFG15769.1"/>
    </source>
</evidence>
<accession>A0A2A9CQF3</accession>
<keyword evidence="4" id="KW-1185">Reference proteome</keyword>